<evidence type="ECO:0000313" key="2">
    <source>
        <dbReference type="WBParaSite" id="PS1159_v2.g13236.t1"/>
    </source>
</evidence>
<accession>A0AC35F552</accession>
<sequence>MASSRNLIVHFQRDQMVKTFNILTNELKLGTLIFDENSPYYFVQLQSMCNLKHVKAFLFNADDFHFSNFAEYYDFCLKCREFCEKHQIFYFFTFLPFITSANALKQTKTMVKQGEKVMLFLMDRSGIPAAGFTFIRKSNSYQMVSQWPSPPLIQQMEEYILGQLKPEKVIVLKRFGSKKLKESQKFFKNYNYTVITMAELMAHYMDPVVDKVLHLTGEKINPYNIEVPCLGVFEVNIDGECLIKSEQYDTAPFEKFIVVDVHPTKVVSLFASFRSSKPVELVKKVKLSEFKTKKAKVTLKLDINSFYDFKVEPFIAKEEEEAIANVGEKLNKVNIDADKKTIEEEAKKNDKENGERKPAINDPETVEIDKHVIPEKVQMIFDKQYFSVSYFANGKEYNAYDSDGEAKTPVYIAFTEKKPIVGKSAMEIYSEKPKFVVFDLIKLCSVSTADIFNPKWGFKLFKEEEKGESSFLTFETFECEKYSPVEFLLAIILKNGKDRIKKETGKKFEEIEIKFNGFSPNEILKKNFIEAGKLLKINIVFV</sequence>
<evidence type="ECO:0000313" key="1">
    <source>
        <dbReference type="Proteomes" id="UP000887580"/>
    </source>
</evidence>
<dbReference type="WBParaSite" id="PS1159_v2.g13236.t1">
    <property type="protein sequence ID" value="PS1159_v2.g13236.t1"/>
    <property type="gene ID" value="PS1159_v2.g13236"/>
</dbReference>
<organism evidence="1 2">
    <name type="scientific">Panagrolaimus sp. PS1159</name>
    <dbReference type="NCBI Taxonomy" id="55785"/>
    <lineage>
        <taxon>Eukaryota</taxon>
        <taxon>Metazoa</taxon>
        <taxon>Ecdysozoa</taxon>
        <taxon>Nematoda</taxon>
        <taxon>Chromadorea</taxon>
        <taxon>Rhabditida</taxon>
        <taxon>Tylenchina</taxon>
        <taxon>Panagrolaimomorpha</taxon>
        <taxon>Panagrolaimoidea</taxon>
        <taxon>Panagrolaimidae</taxon>
        <taxon>Panagrolaimus</taxon>
    </lineage>
</organism>
<dbReference type="Proteomes" id="UP000887580">
    <property type="component" value="Unplaced"/>
</dbReference>
<reference evidence="2" key="1">
    <citation type="submission" date="2022-11" db="UniProtKB">
        <authorList>
            <consortium name="WormBaseParasite"/>
        </authorList>
    </citation>
    <scope>IDENTIFICATION</scope>
</reference>
<name>A0AC35F552_9BILA</name>
<protein>
    <submittedName>
        <fullName evidence="2">Uncharacterized protein</fullName>
    </submittedName>
</protein>
<proteinExistence type="predicted"/>